<dbReference type="InterPro" id="IPR035965">
    <property type="entry name" value="PAS-like_dom_sf"/>
</dbReference>
<evidence type="ECO:0000256" key="3">
    <source>
        <dbReference type="ARBA" id="ARBA00022553"/>
    </source>
</evidence>
<dbReference type="InterPro" id="IPR029016">
    <property type="entry name" value="GAF-like_dom_sf"/>
</dbReference>
<evidence type="ECO:0000259" key="9">
    <source>
        <dbReference type="PROSITE" id="PS50113"/>
    </source>
</evidence>
<accession>R8B377</accession>
<gene>
    <name evidence="10" type="ORF">MARLIPOL_06019</name>
</gene>
<dbReference type="InterPro" id="IPR003594">
    <property type="entry name" value="HATPase_dom"/>
</dbReference>
<dbReference type="RefSeq" id="WP_012137204.1">
    <property type="nucleotide sequence ID" value="NZ_KE007306.1"/>
</dbReference>
<evidence type="ECO:0000256" key="7">
    <source>
        <dbReference type="ARBA" id="ARBA00023136"/>
    </source>
</evidence>
<dbReference type="GO" id="GO:0000155">
    <property type="term" value="F:phosphorelay sensor kinase activity"/>
    <property type="evidence" value="ECO:0007669"/>
    <property type="project" value="InterPro"/>
</dbReference>
<dbReference type="SMART" id="SM00387">
    <property type="entry name" value="HATPase_c"/>
    <property type="match status" value="1"/>
</dbReference>
<comment type="catalytic activity">
    <reaction evidence="1">
        <text>ATP + protein L-histidine = ADP + protein N-phospho-L-histidine.</text>
        <dbReference type="EC" id="2.7.13.3"/>
    </reaction>
</comment>
<dbReference type="HOGENOM" id="CLU_000445_114_44_6"/>
<dbReference type="SUPFAM" id="SSF55785">
    <property type="entry name" value="PYP-like sensor domain (PAS domain)"/>
    <property type="match status" value="2"/>
</dbReference>
<dbReference type="eggNOG" id="COG5002">
    <property type="taxonomic scope" value="Bacteria"/>
</dbReference>
<evidence type="ECO:0000259" key="8">
    <source>
        <dbReference type="PROSITE" id="PS50109"/>
    </source>
</evidence>
<dbReference type="CDD" id="cd00130">
    <property type="entry name" value="PAS"/>
    <property type="match status" value="2"/>
</dbReference>
<dbReference type="SMART" id="SM00086">
    <property type="entry name" value="PAC"/>
    <property type="match status" value="2"/>
</dbReference>
<dbReference type="SMART" id="SM00091">
    <property type="entry name" value="PAS"/>
    <property type="match status" value="2"/>
</dbReference>
<dbReference type="Pfam" id="PF13426">
    <property type="entry name" value="PAS_9"/>
    <property type="match status" value="1"/>
</dbReference>
<dbReference type="Gene3D" id="1.10.287.130">
    <property type="match status" value="1"/>
</dbReference>
<evidence type="ECO:0000256" key="6">
    <source>
        <dbReference type="ARBA" id="ARBA00023012"/>
    </source>
</evidence>
<reference evidence="10 11" key="1">
    <citation type="journal article" date="2013" name="Genome Announc.">
        <title>Draft Genome Sequence of the Moderately Halophilic Bacterium Marinobacter lipolyticus Strain SM19.</title>
        <authorList>
            <person name="Papke R.T."/>
            <person name="de la Haba R.R."/>
            <person name="Infante-Dominguez C."/>
            <person name="Perez D."/>
            <person name="Sanchez-Porro C."/>
            <person name="Lapierre P."/>
            <person name="Ventosa A."/>
        </authorList>
    </citation>
    <scope>NUCLEOTIDE SEQUENCE [LARGE SCALE GENOMIC DNA]</scope>
    <source>
        <strain evidence="10 11">SM19</strain>
    </source>
</reference>
<evidence type="ECO:0000313" key="10">
    <source>
        <dbReference type="EMBL" id="EON92989.1"/>
    </source>
</evidence>
<dbReference type="Gene3D" id="3.30.450.20">
    <property type="entry name" value="PAS domain"/>
    <property type="match status" value="2"/>
</dbReference>
<dbReference type="PROSITE" id="PS50109">
    <property type="entry name" value="HIS_KIN"/>
    <property type="match status" value="1"/>
</dbReference>
<proteinExistence type="predicted"/>
<keyword evidence="6" id="KW-0902">Two-component regulatory system</keyword>
<keyword evidence="4" id="KW-0808">Transferase</keyword>
<keyword evidence="5" id="KW-0418">Kinase</keyword>
<dbReference type="InterPro" id="IPR036890">
    <property type="entry name" value="HATPase_C_sf"/>
</dbReference>
<evidence type="ECO:0000256" key="4">
    <source>
        <dbReference type="ARBA" id="ARBA00022679"/>
    </source>
</evidence>
<dbReference type="eggNOG" id="COG2203">
    <property type="taxonomic scope" value="Bacteria"/>
</dbReference>
<keyword evidence="3" id="KW-0597">Phosphoprotein</keyword>
<dbReference type="SUPFAM" id="SSF55874">
    <property type="entry name" value="ATPase domain of HSP90 chaperone/DNA topoisomerase II/histidine kinase"/>
    <property type="match status" value="1"/>
</dbReference>
<dbReference type="Gene3D" id="3.30.565.10">
    <property type="entry name" value="Histidine kinase-like ATPase, C-terminal domain"/>
    <property type="match status" value="1"/>
</dbReference>
<dbReference type="CDD" id="cd00082">
    <property type="entry name" value="HisKA"/>
    <property type="match status" value="1"/>
</dbReference>
<dbReference type="AlphaFoldDB" id="R8B377"/>
<dbReference type="NCBIfam" id="TIGR00229">
    <property type="entry name" value="sensory_box"/>
    <property type="match status" value="1"/>
</dbReference>
<dbReference type="Gene3D" id="3.30.450.40">
    <property type="match status" value="1"/>
</dbReference>
<dbReference type="PATRIC" id="fig|1318628.3.peg.1205"/>
<dbReference type="CDD" id="cd16922">
    <property type="entry name" value="HATPase_EvgS-ArcB-TorS-like"/>
    <property type="match status" value="1"/>
</dbReference>
<dbReference type="InterPro" id="IPR013655">
    <property type="entry name" value="PAS_fold_3"/>
</dbReference>
<evidence type="ECO:0000256" key="2">
    <source>
        <dbReference type="ARBA" id="ARBA00012438"/>
    </source>
</evidence>
<dbReference type="InterPro" id="IPR003018">
    <property type="entry name" value="GAF"/>
</dbReference>
<dbReference type="InterPro" id="IPR005467">
    <property type="entry name" value="His_kinase_dom"/>
</dbReference>
<dbReference type="SMART" id="SM00388">
    <property type="entry name" value="HisKA"/>
    <property type="match status" value="1"/>
</dbReference>
<dbReference type="Pfam" id="PF01590">
    <property type="entry name" value="GAF"/>
    <property type="match status" value="1"/>
</dbReference>
<dbReference type="EC" id="2.7.13.3" evidence="2"/>
<name>R8B377_9GAMM</name>
<feature type="domain" description="PAC" evidence="9">
    <location>
        <begin position="391"/>
        <end position="442"/>
    </location>
</feature>
<feature type="domain" description="Histidine kinase" evidence="8">
    <location>
        <begin position="446"/>
        <end position="665"/>
    </location>
</feature>
<organism evidence="10 11">
    <name type="scientific">Marinobacter lipolyticus SM19</name>
    <dbReference type="NCBI Taxonomy" id="1318628"/>
    <lineage>
        <taxon>Bacteria</taxon>
        <taxon>Pseudomonadati</taxon>
        <taxon>Pseudomonadota</taxon>
        <taxon>Gammaproteobacteria</taxon>
        <taxon>Pseudomonadales</taxon>
        <taxon>Marinobacteraceae</taxon>
        <taxon>Marinobacter</taxon>
    </lineage>
</organism>
<sequence length="670" mass="75533">MKKPGKDTQKDLPKGHAKEVMQRLERQNTALSVLNQLAVENSGDLDQKIDKALELGKQHLSLDIGIVSEITSHIYSIHWFHAPAESGLVPGMAIPVEKTYCALLLEQGENLAISHMGQSKFRYHPCYSEFGLESYIAAPIEVNNQLFGTLNFSSASPREASFTEADQMFVVLMARWIASLLQQHSHESTLRKLLENVPGMIYQYRAFPDGRSSFPYTSEGIRDIYNISPQVAKADARAAFNSIHPEDQARVTESIDQSERTLEVWNHQYRVRGSKHDWKWVEGRATPERLPDGSAIWHGFIADIDDKKRVTLALEENEQQLRALFELSPIGIALSDYVTGRPIDANHALVDNTGYTKNEFITLDYWEYTPREYEPLRNEAIQDLKDHGRYGPFEQEVIRKDGTRYPVRLQGVLVEGTSGQSLLWSLVEDISERRKVERMKNEFISTVSHELRTPLTSIAGSLSLVVSGSLGELPDHIHRMISIAFRNSKQLKHLIDDLLDMERLVSGHMTMSLKRQPISPAIEECIASLGTYAVDRSVSVTFENNHPYLAVFFDSHRLSQALGNLLSNAIKFSPEQSQVRVTTRIIYGKLLVQVIDQGPGVPDSFRSRIFQKFAQADSSDTRGKRGTGLGLAITREIMSQMGGNVDFESSEGHGATFWLELPLDEPEEKK</sequence>
<dbReference type="InterPro" id="IPR036097">
    <property type="entry name" value="HisK_dim/P_sf"/>
</dbReference>
<dbReference type="Pfam" id="PF08447">
    <property type="entry name" value="PAS_3"/>
    <property type="match status" value="1"/>
</dbReference>
<dbReference type="STRING" id="1318628.MARLIPOL_06019"/>
<dbReference type="EMBL" id="ASAD01000008">
    <property type="protein sequence ID" value="EON92989.1"/>
    <property type="molecule type" value="Genomic_DNA"/>
</dbReference>
<dbReference type="SUPFAM" id="SSF55781">
    <property type="entry name" value="GAF domain-like"/>
    <property type="match status" value="1"/>
</dbReference>
<dbReference type="Pfam" id="PF00512">
    <property type="entry name" value="HisKA"/>
    <property type="match status" value="1"/>
</dbReference>
<dbReference type="GO" id="GO:0005886">
    <property type="term" value="C:plasma membrane"/>
    <property type="evidence" value="ECO:0007669"/>
    <property type="project" value="UniProtKB-ARBA"/>
</dbReference>
<dbReference type="InterPro" id="IPR001610">
    <property type="entry name" value="PAC"/>
</dbReference>
<dbReference type="InterPro" id="IPR004358">
    <property type="entry name" value="Sig_transdc_His_kin-like_C"/>
</dbReference>
<keyword evidence="7" id="KW-0472">Membrane</keyword>
<dbReference type="Proteomes" id="UP000016540">
    <property type="component" value="Unassembled WGS sequence"/>
</dbReference>
<dbReference type="OrthoDB" id="9804645at2"/>
<dbReference type="InterPro" id="IPR000014">
    <property type="entry name" value="PAS"/>
</dbReference>
<evidence type="ECO:0000313" key="11">
    <source>
        <dbReference type="Proteomes" id="UP000016540"/>
    </source>
</evidence>
<protein>
    <recommendedName>
        <fullName evidence="2">histidine kinase</fullName>
        <ecNumber evidence="2">2.7.13.3</ecNumber>
    </recommendedName>
</protein>
<comment type="caution">
    <text evidence="10">The sequence shown here is derived from an EMBL/GenBank/DDBJ whole genome shotgun (WGS) entry which is preliminary data.</text>
</comment>
<dbReference type="PANTHER" id="PTHR43547">
    <property type="entry name" value="TWO-COMPONENT HISTIDINE KINASE"/>
    <property type="match status" value="1"/>
</dbReference>
<dbReference type="FunFam" id="1.10.287.130:FF:000001">
    <property type="entry name" value="Two-component sensor histidine kinase"/>
    <property type="match status" value="1"/>
</dbReference>
<keyword evidence="11" id="KW-1185">Reference proteome</keyword>
<dbReference type="InterPro" id="IPR000700">
    <property type="entry name" value="PAS-assoc_C"/>
</dbReference>
<dbReference type="SMART" id="SM00065">
    <property type="entry name" value="GAF"/>
    <property type="match status" value="1"/>
</dbReference>
<dbReference type="SUPFAM" id="SSF47384">
    <property type="entry name" value="Homodimeric domain of signal transducing histidine kinase"/>
    <property type="match status" value="1"/>
</dbReference>
<dbReference type="FunFam" id="3.30.565.10:FF:000006">
    <property type="entry name" value="Sensor histidine kinase WalK"/>
    <property type="match status" value="1"/>
</dbReference>
<evidence type="ECO:0000256" key="1">
    <source>
        <dbReference type="ARBA" id="ARBA00000085"/>
    </source>
</evidence>
<dbReference type="InterPro" id="IPR003661">
    <property type="entry name" value="HisK_dim/P_dom"/>
</dbReference>
<dbReference type="PANTHER" id="PTHR43547:SF2">
    <property type="entry name" value="HYBRID SIGNAL TRANSDUCTION HISTIDINE KINASE C"/>
    <property type="match status" value="1"/>
</dbReference>
<dbReference type="Pfam" id="PF02518">
    <property type="entry name" value="HATPase_c"/>
    <property type="match status" value="1"/>
</dbReference>
<dbReference type="PROSITE" id="PS50113">
    <property type="entry name" value="PAC"/>
    <property type="match status" value="1"/>
</dbReference>
<evidence type="ECO:0000256" key="5">
    <source>
        <dbReference type="ARBA" id="ARBA00022777"/>
    </source>
</evidence>
<dbReference type="PRINTS" id="PR00344">
    <property type="entry name" value="BCTRLSENSOR"/>
</dbReference>